<sequence length="69" mass="7442">MTENQDVKKAIYNMGGAKIAAGKLRVSTSTISKWCRHGVIPNLDMATRVSAASGFAVDSLRPRFKESAT</sequence>
<evidence type="ECO:0008006" key="3">
    <source>
        <dbReference type="Google" id="ProtNLM"/>
    </source>
</evidence>
<dbReference type="GO" id="GO:0003677">
    <property type="term" value="F:DNA binding"/>
    <property type="evidence" value="ECO:0007669"/>
    <property type="project" value="InterPro"/>
</dbReference>
<gene>
    <name evidence="1" type="ORF">GEV47_09835</name>
</gene>
<dbReference type="OrthoDB" id="8780889at2"/>
<dbReference type="SUPFAM" id="SSF47413">
    <property type="entry name" value="lambda repressor-like DNA-binding domains"/>
    <property type="match status" value="1"/>
</dbReference>
<evidence type="ECO:0000313" key="1">
    <source>
        <dbReference type="EMBL" id="MQR00982.1"/>
    </source>
</evidence>
<protein>
    <recommendedName>
        <fullName evidence="3">YdaS antitoxin of YdaST toxin-antitoxin system</fullName>
    </recommendedName>
</protein>
<dbReference type="Gene3D" id="1.10.260.40">
    <property type="entry name" value="lambda repressor-like DNA-binding domains"/>
    <property type="match status" value="1"/>
</dbReference>
<evidence type="ECO:0000313" key="2">
    <source>
        <dbReference type="Proteomes" id="UP000451565"/>
    </source>
</evidence>
<dbReference type="InterPro" id="IPR010982">
    <property type="entry name" value="Lambda_DNA-bd_dom_sf"/>
</dbReference>
<reference evidence="1 2" key="1">
    <citation type="submission" date="2019-10" db="EMBL/GenBank/DDBJ databases">
        <title>Glaciimonas soli sp. nov., a psychrophilic bacterium isolated from the forest soil of a high elevation mountain in Taiwan.</title>
        <authorList>
            <person name="Wang L.-T."/>
            <person name="Shieh W.Y."/>
        </authorList>
    </citation>
    <scope>NUCLEOTIDE SEQUENCE [LARGE SCALE GENOMIC DNA]</scope>
    <source>
        <strain evidence="1 2">GS1</strain>
    </source>
</reference>
<comment type="caution">
    <text evidence="1">The sequence shown here is derived from an EMBL/GenBank/DDBJ whole genome shotgun (WGS) entry which is preliminary data.</text>
</comment>
<dbReference type="EMBL" id="WINI01000004">
    <property type="protein sequence ID" value="MQR00982.1"/>
    <property type="molecule type" value="Genomic_DNA"/>
</dbReference>
<name>A0A843YUR4_9BURK</name>
<dbReference type="AlphaFoldDB" id="A0A843YUR4"/>
<dbReference type="RefSeq" id="WP_153234586.1">
    <property type="nucleotide sequence ID" value="NZ_WINI01000004.1"/>
</dbReference>
<organism evidence="1 2">
    <name type="scientific">Glaciimonas soli</name>
    <dbReference type="NCBI Taxonomy" id="2590999"/>
    <lineage>
        <taxon>Bacteria</taxon>
        <taxon>Pseudomonadati</taxon>
        <taxon>Pseudomonadota</taxon>
        <taxon>Betaproteobacteria</taxon>
        <taxon>Burkholderiales</taxon>
        <taxon>Oxalobacteraceae</taxon>
        <taxon>Glaciimonas</taxon>
    </lineage>
</organism>
<keyword evidence="2" id="KW-1185">Reference proteome</keyword>
<dbReference type="Proteomes" id="UP000451565">
    <property type="component" value="Unassembled WGS sequence"/>
</dbReference>
<accession>A0A843YUR4</accession>
<proteinExistence type="predicted"/>